<feature type="compositionally biased region" description="Basic and acidic residues" evidence="1">
    <location>
        <begin position="41"/>
        <end position="51"/>
    </location>
</feature>
<feature type="compositionally biased region" description="Polar residues" evidence="1">
    <location>
        <begin position="1"/>
        <end position="23"/>
    </location>
</feature>
<protein>
    <submittedName>
        <fullName evidence="2">Uncharacterized protein</fullName>
    </submittedName>
</protein>
<organism evidence="2 3">
    <name type="scientific">Aspergillus tanneri</name>
    <dbReference type="NCBI Taxonomy" id="1220188"/>
    <lineage>
        <taxon>Eukaryota</taxon>
        <taxon>Fungi</taxon>
        <taxon>Dikarya</taxon>
        <taxon>Ascomycota</taxon>
        <taxon>Pezizomycotina</taxon>
        <taxon>Eurotiomycetes</taxon>
        <taxon>Eurotiomycetidae</taxon>
        <taxon>Eurotiales</taxon>
        <taxon>Aspergillaceae</taxon>
        <taxon>Aspergillus</taxon>
        <taxon>Aspergillus subgen. Circumdati</taxon>
    </lineage>
</organism>
<dbReference type="Proteomes" id="UP000308092">
    <property type="component" value="Unassembled WGS sequence"/>
</dbReference>
<evidence type="ECO:0000313" key="2">
    <source>
        <dbReference type="EMBL" id="THC95776.1"/>
    </source>
</evidence>
<dbReference type="STRING" id="1220188.A0A4S3JJS5"/>
<name>A0A4S3JJS5_9EURO</name>
<sequence length="160" mass="17720">MKNPNINMDQNTTMNPQASSAQTEPRRNPNKSVRVAFGPDLETHIPPRDKSPAPIASHHRSFTAVERKAPPLTSPPGRPTSSSGGENTVIVDSNIRLTSDRASDTARPTSTLKRTRSDYGPRVGFDRSAFGDDEEDFAMRHGWQEEYTSSEYLKILHSVS</sequence>
<evidence type="ECO:0000313" key="3">
    <source>
        <dbReference type="Proteomes" id="UP000308092"/>
    </source>
</evidence>
<accession>A0A4S3JJS5</accession>
<evidence type="ECO:0000256" key="1">
    <source>
        <dbReference type="SAM" id="MobiDB-lite"/>
    </source>
</evidence>
<feature type="region of interest" description="Disordered" evidence="1">
    <location>
        <begin position="1"/>
        <end position="129"/>
    </location>
</feature>
<gene>
    <name evidence="2" type="ORF">EYZ11_004729</name>
</gene>
<dbReference type="AlphaFoldDB" id="A0A4S3JJS5"/>
<reference evidence="2 3" key="1">
    <citation type="submission" date="2019-03" db="EMBL/GenBank/DDBJ databases">
        <title>The genome sequence of a newly discovered highly antifungal drug resistant Aspergillus species, Aspergillus tanneri NIH 1004.</title>
        <authorList>
            <person name="Mounaud S."/>
            <person name="Singh I."/>
            <person name="Joardar V."/>
            <person name="Pakala S."/>
            <person name="Pakala S."/>
            <person name="Venepally P."/>
            <person name="Hoover J."/>
            <person name="Nierman W."/>
            <person name="Chung J."/>
            <person name="Losada L."/>
        </authorList>
    </citation>
    <scope>NUCLEOTIDE SEQUENCE [LARGE SCALE GENOMIC DNA]</scope>
    <source>
        <strain evidence="2 3">NIH1004</strain>
    </source>
</reference>
<keyword evidence="3" id="KW-1185">Reference proteome</keyword>
<proteinExistence type="predicted"/>
<comment type="caution">
    <text evidence="2">The sequence shown here is derived from an EMBL/GenBank/DDBJ whole genome shotgun (WGS) entry which is preliminary data.</text>
</comment>
<dbReference type="VEuPathDB" id="FungiDB:EYZ11_004729"/>
<dbReference type="EMBL" id="SOSA01000142">
    <property type="protein sequence ID" value="THC95776.1"/>
    <property type="molecule type" value="Genomic_DNA"/>
</dbReference>